<dbReference type="InterPro" id="IPR023214">
    <property type="entry name" value="HAD_sf"/>
</dbReference>
<dbReference type="SUPFAM" id="SSF56784">
    <property type="entry name" value="HAD-like"/>
    <property type="match status" value="1"/>
</dbReference>
<dbReference type="InterPro" id="IPR036412">
    <property type="entry name" value="HAD-like_sf"/>
</dbReference>
<dbReference type="Proteomes" id="UP001479933">
    <property type="component" value="Chromosome"/>
</dbReference>
<dbReference type="GO" id="GO:0016787">
    <property type="term" value="F:hydrolase activity"/>
    <property type="evidence" value="ECO:0007669"/>
    <property type="project" value="UniProtKB-KW"/>
</dbReference>
<name>A0ABZ2U5W7_9ACTN</name>
<sequence>MSALVATDLDRTMIYSRAAGARDVDRCVEVYDGAPLSYMTEAAAGLLAALADRTPVVPVTTRTRGQFERIELPGGPFRFAVVSNGGRILHAGENDDPWRRRVVAAAATSATLAEVHADLLTRIHTDWVGKVRVADDLFCYLVVEPSRQPADFLAQWHAWCEPRGWSVSQQGRKIYAMPHAVTKSAAVAHVRDRLIDDGLLRPDAPVLAAGDGRLDADLLTYADRAIRPRHGELEESGWTTDNLRITDSSGIMAGEEILRWFADRSTESSAPDAPVVVHSEP</sequence>
<reference evidence="1 2" key="1">
    <citation type="journal article" date="2023" name="Virus Evol.">
        <title>Computational host range prediction-The good, the bad, and the ugly.</title>
        <authorList>
            <person name="Howell A.A."/>
            <person name="Versoza C.J."/>
            <person name="Pfeifer S.P."/>
        </authorList>
    </citation>
    <scope>NUCLEOTIDE SEQUENCE [LARGE SCALE GENOMIC DNA]</scope>
    <source>
        <strain evidence="1 2">1610/1b</strain>
    </source>
</reference>
<proteinExistence type="predicted"/>
<dbReference type="EMBL" id="CP136137">
    <property type="protein sequence ID" value="WYY08972.1"/>
    <property type="molecule type" value="Genomic_DNA"/>
</dbReference>
<accession>A0ABZ2U5W7</accession>
<dbReference type="Gene3D" id="3.40.50.1000">
    <property type="entry name" value="HAD superfamily/HAD-like"/>
    <property type="match status" value="1"/>
</dbReference>
<evidence type="ECO:0000313" key="2">
    <source>
        <dbReference type="Proteomes" id="UP001479933"/>
    </source>
</evidence>
<keyword evidence="2" id="KW-1185">Reference proteome</keyword>
<evidence type="ECO:0000313" key="1">
    <source>
        <dbReference type="EMBL" id="WYY08972.1"/>
    </source>
</evidence>
<dbReference type="RefSeq" id="WP_066170050.1">
    <property type="nucleotide sequence ID" value="NZ_CP136137.1"/>
</dbReference>
<organism evidence="1 2">
    <name type="scientific">Gordonia hydrophobica</name>
    <dbReference type="NCBI Taxonomy" id="40516"/>
    <lineage>
        <taxon>Bacteria</taxon>
        <taxon>Bacillati</taxon>
        <taxon>Actinomycetota</taxon>
        <taxon>Actinomycetes</taxon>
        <taxon>Mycobacteriales</taxon>
        <taxon>Gordoniaceae</taxon>
        <taxon>Gordonia</taxon>
    </lineage>
</organism>
<gene>
    <name evidence="1" type="ORF">RVF87_07935</name>
</gene>
<keyword evidence="1" id="KW-0378">Hydrolase</keyword>
<protein>
    <submittedName>
        <fullName evidence="1">HAD family hydrolase</fullName>
    </submittedName>
</protein>